<reference evidence="2" key="1">
    <citation type="journal article" date="2023" name="Mol. Phylogenet. Evol.">
        <title>Genome-scale phylogeny and comparative genomics of the fungal order Sordariales.</title>
        <authorList>
            <person name="Hensen N."/>
            <person name="Bonometti L."/>
            <person name="Westerberg I."/>
            <person name="Brannstrom I.O."/>
            <person name="Guillou S."/>
            <person name="Cros-Aarteil S."/>
            <person name="Calhoun S."/>
            <person name="Haridas S."/>
            <person name="Kuo A."/>
            <person name="Mondo S."/>
            <person name="Pangilinan J."/>
            <person name="Riley R."/>
            <person name="LaButti K."/>
            <person name="Andreopoulos B."/>
            <person name="Lipzen A."/>
            <person name="Chen C."/>
            <person name="Yan M."/>
            <person name="Daum C."/>
            <person name="Ng V."/>
            <person name="Clum A."/>
            <person name="Steindorff A."/>
            <person name="Ohm R.A."/>
            <person name="Martin F."/>
            <person name="Silar P."/>
            <person name="Natvig D.O."/>
            <person name="Lalanne C."/>
            <person name="Gautier V."/>
            <person name="Ament-Velasquez S.L."/>
            <person name="Kruys A."/>
            <person name="Hutchinson M.I."/>
            <person name="Powell A.J."/>
            <person name="Barry K."/>
            <person name="Miller A.N."/>
            <person name="Grigoriev I.V."/>
            <person name="Debuchy R."/>
            <person name="Gladieux P."/>
            <person name="Hiltunen Thoren M."/>
            <person name="Johannesson H."/>
        </authorList>
    </citation>
    <scope>NUCLEOTIDE SEQUENCE</scope>
    <source>
        <strain evidence="2">FGSC 1904</strain>
    </source>
</reference>
<feature type="compositionally biased region" description="Gly residues" evidence="1">
    <location>
        <begin position="256"/>
        <end position="294"/>
    </location>
</feature>
<reference evidence="2" key="2">
    <citation type="submission" date="2023-07" db="EMBL/GenBank/DDBJ databases">
        <authorList>
            <consortium name="Lawrence Berkeley National Laboratory"/>
            <person name="Haridas S."/>
            <person name="Hensen N."/>
            <person name="Bonometti L."/>
            <person name="Westerberg I."/>
            <person name="Brannstrom I.O."/>
            <person name="Guillou S."/>
            <person name="Cros-Aarteil S."/>
            <person name="Calhoun S."/>
            <person name="Kuo A."/>
            <person name="Mondo S."/>
            <person name="Pangilinan J."/>
            <person name="Riley R."/>
            <person name="LaButti K."/>
            <person name="Andreopoulos B."/>
            <person name="Lipzen A."/>
            <person name="Chen C."/>
            <person name="Yanf M."/>
            <person name="Daum C."/>
            <person name="Ng V."/>
            <person name="Clum A."/>
            <person name="Steindorff A."/>
            <person name="Ohm R."/>
            <person name="Martin F."/>
            <person name="Silar P."/>
            <person name="Natvig D."/>
            <person name="Lalanne C."/>
            <person name="Gautier V."/>
            <person name="Ament-velasquez S.L."/>
            <person name="Kruys A."/>
            <person name="Hutchinson M.I."/>
            <person name="Powell A.J."/>
            <person name="Barry K."/>
            <person name="Miller A.N."/>
            <person name="Grigoriev I.V."/>
            <person name="Debuchy R."/>
            <person name="Gladieux P."/>
            <person name="Thoren M.H."/>
            <person name="Johannesson H."/>
        </authorList>
    </citation>
    <scope>NUCLEOTIDE SEQUENCE</scope>
    <source>
        <strain evidence="2">FGSC 1904</strain>
    </source>
</reference>
<comment type="caution">
    <text evidence="2">The sequence shown here is derived from an EMBL/GenBank/DDBJ whole genome shotgun (WGS) entry which is preliminary data.</text>
</comment>
<name>A0AAE0UDE5_SORBR</name>
<dbReference type="AlphaFoldDB" id="A0AAE0UDE5"/>
<gene>
    <name evidence="2" type="ORF">B0T20DRAFT_174270</name>
</gene>
<evidence type="ECO:0000313" key="3">
    <source>
        <dbReference type="Proteomes" id="UP001281003"/>
    </source>
</evidence>
<dbReference type="EMBL" id="JAUTDP010000004">
    <property type="protein sequence ID" value="KAK3399998.1"/>
    <property type="molecule type" value="Genomic_DNA"/>
</dbReference>
<dbReference type="Proteomes" id="UP001281003">
    <property type="component" value="Unassembled WGS sequence"/>
</dbReference>
<keyword evidence="3" id="KW-1185">Reference proteome</keyword>
<proteinExistence type="predicted"/>
<sequence length="388" mass="43642">MSSDSEDSSSSLSSEDRSIVVYNEFLKIQHSPLLQEYSISRKIARILPRLPPLSTWGVIEIVCYKLGSFWDVSPTDPSSPTTTSTLRRDHDKRAMLRHEIAFDLVHFLTSPQLNLNPSYGNVNAYGNGGSRNPTPGPDGDIAPYPGWGFPIPSMPGVSQVHLVFHDTPNYSDDEKRYLVSRSDFFHDESVFVAVFDSDTPNEERDIEGIDRHQMLWIAPNQMIPIMQIRIDGTKQPAAILWRDQVTDAWHDEGCRFAGGGGDGRGQGAGSGSGRRGSSGGHGHHGQGGGGGGDGFRNHQHHHQHHHEQQNLHHQQQQPILPIPPHERPLSTAFPGYKKFCLDRHPEDSKYALNSSALYIRADIVDQNWPIGYYNHHHQQHYHPRQYRQ</sequence>
<feature type="region of interest" description="Disordered" evidence="1">
    <location>
        <begin position="252"/>
        <end position="328"/>
    </location>
</feature>
<organism evidence="2 3">
    <name type="scientific">Sordaria brevicollis</name>
    <dbReference type="NCBI Taxonomy" id="83679"/>
    <lineage>
        <taxon>Eukaryota</taxon>
        <taxon>Fungi</taxon>
        <taxon>Dikarya</taxon>
        <taxon>Ascomycota</taxon>
        <taxon>Pezizomycotina</taxon>
        <taxon>Sordariomycetes</taxon>
        <taxon>Sordariomycetidae</taxon>
        <taxon>Sordariales</taxon>
        <taxon>Sordariaceae</taxon>
        <taxon>Sordaria</taxon>
    </lineage>
</organism>
<protein>
    <submittedName>
        <fullName evidence="2">Uncharacterized protein</fullName>
    </submittedName>
</protein>
<evidence type="ECO:0000313" key="2">
    <source>
        <dbReference type="EMBL" id="KAK3399998.1"/>
    </source>
</evidence>
<accession>A0AAE0UDE5</accession>
<evidence type="ECO:0000256" key="1">
    <source>
        <dbReference type="SAM" id="MobiDB-lite"/>
    </source>
</evidence>